<dbReference type="Gene3D" id="1.25.40.10">
    <property type="entry name" value="Tetratricopeptide repeat domain"/>
    <property type="match status" value="1"/>
</dbReference>
<keyword evidence="3" id="KW-0812">Transmembrane</keyword>
<dbReference type="InterPro" id="IPR011990">
    <property type="entry name" value="TPR-like_helical_dom_sf"/>
</dbReference>
<keyword evidence="3" id="KW-1133">Transmembrane helix</keyword>
<evidence type="ECO:0000256" key="1">
    <source>
        <dbReference type="ARBA" id="ARBA00022737"/>
    </source>
</evidence>
<dbReference type="EMBL" id="JAAGSC010000042">
    <property type="protein sequence ID" value="NDY96313.1"/>
    <property type="molecule type" value="Genomic_DNA"/>
</dbReference>
<accession>A0A845UWT1</accession>
<name>A0A845UWT1_9GAMM</name>
<feature type="transmembrane region" description="Helical" evidence="3">
    <location>
        <begin position="119"/>
        <end position="137"/>
    </location>
</feature>
<sequence length="576" mass="63962">MNDTTQRKISWLAAVTVVAATIVAYWPSFEVPFYLDDYLHFIETPALHDAGDVAGIQAYSPARFIANWTLAANYSVHGEDVFGYHLVNLLIHLLAGLGLWLLLSALLRSRALDIKTRPWLRWVPLIATAIFLLHPLQTQAVTYIIQRHASLAAMFYLLSLSAFAWGRLRGDWRLFILTSLAGVLAFFSKQSAATLPLALLLVELLFFRRLGPKSVVVVAAAAALTAVLVAWVLHWPRFDILGTTREVGGMARLDYLVTQFGVLWHYIGQFFLIGEQRLEYDFALVAMDWRMGIVLPALGHLALLILGFLTWRRAPLVAFGILFYYLAHAVESSVIPIRDLAFEHRTYLPNAGLAVALVAGLATMLAGQSRTWQRSAVAGLVLLMGFTLYQTWARNSLWVQPEAFLQANTRLAPDSPRAWTNLGRELLRQEGRTNEALSAIENALTVAAQSTVPFDSSALIILAMAALHERGENFQLLKFAQHLDASALSDQRRFDYHALIGGAFLSFEIAEQAQAHLSEAVSIRPDPNVIAALAHSELMLGHYEQAFLLSQQVLQVIPDHPVANAIASRFQLNQGQ</sequence>
<dbReference type="SUPFAM" id="SSF48452">
    <property type="entry name" value="TPR-like"/>
    <property type="match status" value="1"/>
</dbReference>
<feature type="transmembrane region" description="Helical" evidence="3">
    <location>
        <begin position="253"/>
        <end position="273"/>
    </location>
</feature>
<feature type="transmembrane region" description="Helical" evidence="3">
    <location>
        <begin position="347"/>
        <end position="367"/>
    </location>
</feature>
<dbReference type="InterPro" id="IPR052346">
    <property type="entry name" value="O-mannosyl-transferase_TMTC"/>
</dbReference>
<feature type="transmembrane region" description="Helical" evidence="3">
    <location>
        <begin position="9"/>
        <end position="29"/>
    </location>
</feature>
<dbReference type="PANTHER" id="PTHR44227:SF3">
    <property type="entry name" value="PROTEIN O-MANNOSYL-TRANSFERASE TMTC4"/>
    <property type="match status" value="1"/>
</dbReference>
<organism evidence="4 5">
    <name type="scientific">Wenzhouxiangella limi</name>
    <dbReference type="NCBI Taxonomy" id="2707351"/>
    <lineage>
        <taxon>Bacteria</taxon>
        <taxon>Pseudomonadati</taxon>
        <taxon>Pseudomonadota</taxon>
        <taxon>Gammaproteobacteria</taxon>
        <taxon>Chromatiales</taxon>
        <taxon>Wenzhouxiangellaceae</taxon>
        <taxon>Wenzhouxiangella</taxon>
    </lineage>
</organism>
<evidence type="ECO:0000313" key="5">
    <source>
        <dbReference type="Proteomes" id="UP000484885"/>
    </source>
</evidence>
<feature type="transmembrane region" description="Helical" evidence="3">
    <location>
        <begin position="214"/>
        <end position="233"/>
    </location>
</feature>
<keyword evidence="5" id="KW-1185">Reference proteome</keyword>
<feature type="transmembrane region" description="Helical" evidence="3">
    <location>
        <begin position="175"/>
        <end position="202"/>
    </location>
</feature>
<feature type="transmembrane region" description="Helical" evidence="3">
    <location>
        <begin position="82"/>
        <end position="107"/>
    </location>
</feature>
<feature type="transmembrane region" description="Helical" evidence="3">
    <location>
        <begin position="293"/>
        <end position="311"/>
    </location>
</feature>
<comment type="caution">
    <text evidence="4">The sequence shown here is derived from an EMBL/GenBank/DDBJ whole genome shotgun (WGS) entry which is preliminary data.</text>
</comment>
<evidence type="ECO:0000313" key="4">
    <source>
        <dbReference type="EMBL" id="NDY96313.1"/>
    </source>
</evidence>
<reference evidence="4 5" key="1">
    <citation type="submission" date="2020-02" db="EMBL/GenBank/DDBJ databases">
        <authorList>
            <person name="Zhang X.-Y."/>
        </authorList>
    </citation>
    <scope>NUCLEOTIDE SEQUENCE [LARGE SCALE GENOMIC DNA]</scope>
    <source>
        <strain evidence="4 5">C33</strain>
    </source>
</reference>
<gene>
    <name evidence="4" type="ORF">G3I74_11290</name>
</gene>
<keyword evidence="3" id="KW-0472">Membrane</keyword>
<dbReference type="Proteomes" id="UP000484885">
    <property type="component" value="Unassembled WGS sequence"/>
</dbReference>
<dbReference type="RefSeq" id="WP_164211715.1">
    <property type="nucleotide sequence ID" value="NZ_JAAGSC010000042.1"/>
</dbReference>
<feature type="transmembrane region" description="Helical" evidence="3">
    <location>
        <begin position="374"/>
        <end position="392"/>
    </location>
</feature>
<evidence type="ECO:0000256" key="3">
    <source>
        <dbReference type="SAM" id="Phobius"/>
    </source>
</evidence>
<keyword evidence="2" id="KW-0802">TPR repeat</keyword>
<evidence type="ECO:0000256" key="2">
    <source>
        <dbReference type="ARBA" id="ARBA00022803"/>
    </source>
</evidence>
<keyword evidence="1" id="KW-0677">Repeat</keyword>
<dbReference type="PANTHER" id="PTHR44227">
    <property type="match status" value="1"/>
</dbReference>
<proteinExistence type="predicted"/>
<feature type="transmembrane region" description="Helical" evidence="3">
    <location>
        <begin position="316"/>
        <end position="335"/>
    </location>
</feature>
<dbReference type="AlphaFoldDB" id="A0A845UWT1"/>
<feature type="transmembrane region" description="Helical" evidence="3">
    <location>
        <begin position="149"/>
        <end position="168"/>
    </location>
</feature>
<protein>
    <submittedName>
        <fullName evidence="4">Tetratricopeptide repeat protein</fullName>
    </submittedName>
</protein>